<dbReference type="Pfam" id="PF01396">
    <property type="entry name" value="Zn_ribbon_Top1"/>
    <property type="match status" value="2"/>
</dbReference>
<dbReference type="CDD" id="cd00186">
    <property type="entry name" value="TOP1Ac"/>
    <property type="match status" value="1"/>
</dbReference>
<dbReference type="InterPro" id="IPR023406">
    <property type="entry name" value="Topo_IA_AS"/>
</dbReference>
<comment type="caution">
    <text evidence="13">The sequence shown here is derived from an EMBL/GenBank/DDBJ whole genome shotgun (WGS) entry which is preliminary data.</text>
</comment>
<dbReference type="InterPro" id="IPR013826">
    <property type="entry name" value="Topo_IA_cen_sub3"/>
</dbReference>
<evidence type="ECO:0000256" key="10">
    <source>
        <dbReference type="HAMAP-Rule" id="MF_00952"/>
    </source>
</evidence>
<keyword evidence="14" id="KW-1185">Reference proteome</keyword>
<dbReference type="GO" id="GO:0005694">
    <property type="term" value="C:chromosome"/>
    <property type="evidence" value="ECO:0007669"/>
    <property type="project" value="InterPro"/>
</dbReference>
<evidence type="ECO:0000256" key="3">
    <source>
        <dbReference type="ARBA" id="ARBA00022723"/>
    </source>
</evidence>
<keyword evidence="8 10" id="KW-0238">DNA-binding</keyword>
<feature type="site" description="Interaction with DNA" evidence="10">
    <location>
        <position position="302"/>
    </location>
</feature>
<sequence>MAHYLVIVESPAKVKTIKKFLGKNYTVAASNGHVRDLPKSQLGIDVEHDYEPKYITIRGKGDILANLRKEAKKADKVYLATDPDREGEAISWHLATALKLDDKKMRRISFNEITKKAVKDSLKQAREIDMDLVDAQQARRILDRVVGYRISPVLWAKVKRGLSAGRVQSVALRIIADREEEIDAFIPEEYWTLDAVFKVKGEKRPLTAKFYGTDQKKMTIHSKEELDEILKEVENANYQVTDVKKGERTKKAPVPFTTSTLQQEASKALNFSTQKTMRIAQQLYEGVDVKGSGTIGVITYLRTDSTRISDEADAQARAYVAEEYGEEFVAGAPAVKKDTKNVQDAHEAIRPTDITRTPAMLKDSLSRDQFRLYQLIWKRFTASRMKPAVYETTSVKISAGKYLFTVAASRVKFEGFRSVYKEADEEKEENNVLVKGLDQSAVLTKEEFDPKQHFTQPPAHYTEASLVKTLEELGIGRPSTYAPTISTIIARHYVTKEARNLYMTEIGEVVNHIMKQSFPSIVDVNFTANMEGLLDMVAEGKVEWKEIIRNFYPDLDEAVQIAEKELESVKIEDEVTDVVCEECGRNMVIKYGPHGKFLACPGFPECRNTKPYLEKIGVACPNCGKDVVIRKTKKGRKYYGCENNPECEFMSWQKPSAEKCPKCGGYMLCKGNKIVCANAECGYQKTAEN</sequence>
<dbReference type="PROSITE" id="PS50880">
    <property type="entry name" value="TOPRIM"/>
    <property type="match status" value="1"/>
</dbReference>
<dbReference type="Gene3D" id="2.70.20.10">
    <property type="entry name" value="Topoisomerase I, domain 3"/>
    <property type="match status" value="1"/>
</dbReference>
<dbReference type="AlphaFoldDB" id="A0A391P3V6"/>
<dbReference type="InterPro" id="IPR003602">
    <property type="entry name" value="Topo_IA_DNA-bd_dom"/>
</dbReference>
<accession>A0A391P3V6</accession>
<dbReference type="InterPro" id="IPR013497">
    <property type="entry name" value="Topo_IA_cen"/>
</dbReference>
<feature type="domain" description="Toprim" evidence="11">
    <location>
        <begin position="3"/>
        <end position="113"/>
    </location>
</feature>
<dbReference type="InterPro" id="IPR028612">
    <property type="entry name" value="Topoisom_1_IA"/>
</dbReference>
<dbReference type="HAMAP" id="MF_00952">
    <property type="entry name" value="Topoisom_1_prok"/>
    <property type="match status" value="1"/>
</dbReference>
<evidence type="ECO:0000256" key="2">
    <source>
        <dbReference type="ARBA" id="ARBA00009446"/>
    </source>
</evidence>
<feature type="active site" description="O-(5'-phospho-DNA)-tyrosine intermediate" evidence="10">
    <location>
        <position position="300"/>
    </location>
</feature>
<dbReference type="InterPro" id="IPR034149">
    <property type="entry name" value="TOPRIM_TopoI"/>
</dbReference>
<dbReference type="InterPro" id="IPR013498">
    <property type="entry name" value="Topo_IA_Znf"/>
</dbReference>
<dbReference type="PANTHER" id="PTHR42785:SF1">
    <property type="entry name" value="DNA TOPOISOMERASE"/>
    <property type="match status" value="1"/>
</dbReference>
<dbReference type="InterPro" id="IPR000380">
    <property type="entry name" value="Topo_IA"/>
</dbReference>
<dbReference type="RefSeq" id="WP_119298946.1">
    <property type="nucleotide sequence ID" value="NZ_BHGK01000001.1"/>
</dbReference>
<dbReference type="EMBL" id="BHGK01000001">
    <property type="protein sequence ID" value="GCA68305.1"/>
    <property type="molecule type" value="Genomic_DNA"/>
</dbReference>
<proteinExistence type="inferred from homology"/>
<dbReference type="CDD" id="cd03363">
    <property type="entry name" value="TOPRIM_TopoIA_TopoI"/>
    <property type="match status" value="1"/>
</dbReference>
<dbReference type="Proteomes" id="UP000265643">
    <property type="component" value="Unassembled WGS sequence"/>
</dbReference>
<organism evidence="13 14">
    <name type="scientific">Mediterraneibacter butyricigenes</name>
    <dbReference type="NCBI Taxonomy" id="2316025"/>
    <lineage>
        <taxon>Bacteria</taxon>
        <taxon>Bacillati</taxon>
        <taxon>Bacillota</taxon>
        <taxon>Clostridia</taxon>
        <taxon>Lachnospirales</taxon>
        <taxon>Lachnospiraceae</taxon>
        <taxon>Mediterraneibacter</taxon>
    </lineage>
</organism>
<dbReference type="InterPro" id="IPR013824">
    <property type="entry name" value="Topo_IA_cen_sub1"/>
</dbReference>
<comment type="catalytic activity">
    <reaction evidence="1 10">
        <text>ATP-independent breakage of single-stranded DNA, followed by passage and rejoining.</text>
        <dbReference type="EC" id="5.6.2.1"/>
    </reaction>
</comment>
<dbReference type="GO" id="GO:0008270">
    <property type="term" value="F:zinc ion binding"/>
    <property type="evidence" value="ECO:0007669"/>
    <property type="project" value="UniProtKB-KW"/>
</dbReference>
<dbReference type="SMART" id="SM00437">
    <property type="entry name" value="TOP1Ac"/>
    <property type="match status" value="1"/>
</dbReference>
<dbReference type="Gene3D" id="1.10.460.10">
    <property type="entry name" value="Topoisomerase I, domain 2"/>
    <property type="match status" value="1"/>
</dbReference>
<feature type="region of interest" description="Interaction with DNA" evidence="10">
    <location>
        <begin position="163"/>
        <end position="168"/>
    </location>
</feature>
<keyword evidence="6" id="KW-0460">Magnesium</keyword>
<dbReference type="SUPFAM" id="SSF57783">
    <property type="entry name" value="Zinc beta-ribbon"/>
    <property type="match status" value="1"/>
</dbReference>
<dbReference type="InterPro" id="IPR006171">
    <property type="entry name" value="TOPRIM_dom"/>
</dbReference>
<comment type="similarity">
    <text evidence="2 10">Belongs to the type IA topoisomerase family.</text>
</comment>
<comment type="function">
    <text evidence="10">Releases the supercoiling and torsional tension of DNA, which is introduced during the DNA replication and transcription, by transiently cleaving and rejoining one strand of the DNA duplex. Introduces a single-strand break via transesterification at a target site in duplex DNA. The scissile phosphodiester is attacked by the catalytic tyrosine of the enzyme, resulting in the formation of a DNA-(5'-phosphotyrosyl)-enzyme intermediate and the expulsion of a 3'-OH DNA strand. The free DNA strand then undergoes passage around the unbroken strand, thus removing DNA supercoils. Finally, in the religation step, the DNA 3'-OH attacks the covalent intermediate to expel the active-site tyrosine and restore the DNA phosphodiester backbone.</text>
</comment>
<dbReference type="GO" id="GO:0003917">
    <property type="term" value="F:DNA topoisomerase type I (single strand cut, ATP-independent) activity"/>
    <property type="evidence" value="ECO:0007669"/>
    <property type="project" value="UniProtKB-UniRule"/>
</dbReference>
<feature type="site" description="Interaction with DNA" evidence="10">
    <location>
        <position position="155"/>
    </location>
</feature>
<dbReference type="GO" id="GO:0006265">
    <property type="term" value="P:DNA topological change"/>
    <property type="evidence" value="ECO:0007669"/>
    <property type="project" value="UniProtKB-UniRule"/>
</dbReference>
<dbReference type="Gene3D" id="1.10.290.10">
    <property type="entry name" value="Topoisomerase I, domain 4"/>
    <property type="match status" value="1"/>
</dbReference>
<keyword evidence="4" id="KW-0863">Zinc-finger</keyword>
<dbReference type="PRINTS" id="PR00417">
    <property type="entry name" value="PRTPISMRASEI"/>
</dbReference>
<dbReference type="SUPFAM" id="SSF56712">
    <property type="entry name" value="Prokaryotic type I DNA topoisomerase"/>
    <property type="match status" value="1"/>
</dbReference>
<dbReference type="InterPro" id="IPR005733">
    <property type="entry name" value="TopoI_bac-type"/>
</dbReference>
<dbReference type="EC" id="5.6.2.1" evidence="10"/>
<evidence type="ECO:0000256" key="6">
    <source>
        <dbReference type="ARBA" id="ARBA00022842"/>
    </source>
</evidence>
<dbReference type="PANTHER" id="PTHR42785">
    <property type="entry name" value="DNA TOPOISOMERASE, TYPE IA, CORE"/>
    <property type="match status" value="1"/>
</dbReference>
<keyword evidence="5" id="KW-0862">Zinc</keyword>
<feature type="site" description="Interaction with DNA" evidence="10">
    <location>
        <position position="143"/>
    </location>
</feature>
<keyword evidence="9 10" id="KW-0413">Isomerase</keyword>
<evidence type="ECO:0000256" key="8">
    <source>
        <dbReference type="ARBA" id="ARBA00023125"/>
    </source>
</evidence>
<dbReference type="SMART" id="SM00436">
    <property type="entry name" value="TOP1Bc"/>
    <property type="match status" value="1"/>
</dbReference>
<dbReference type="SMART" id="SM00493">
    <property type="entry name" value="TOPRIM"/>
    <property type="match status" value="1"/>
</dbReference>
<evidence type="ECO:0000256" key="9">
    <source>
        <dbReference type="ARBA" id="ARBA00023235"/>
    </source>
</evidence>
<evidence type="ECO:0000313" key="13">
    <source>
        <dbReference type="EMBL" id="GCA68305.1"/>
    </source>
</evidence>
<evidence type="ECO:0000313" key="14">
    <source>
        <dbReference type="Proteomes" id="UP000265643"/>
    </source>
</evidence>
<reference evidence="14" key="1">
    <citation type="submission" date="2018-09" db="EMBL/GenBank/DDBJ databases">
        <title>Draft Genome Sequence of Mediterraneibacter sp. KCTC 15684.</title>
        <authorList>
            <person name="Kim J.S."/>
            <person name="Han K.I."/>
            <person name="Suh M.K."/>
            <person name="Lee K.C."/>
            <person name="Eom M.K."/>
            <person name="Lee J.H."/>
            <person name="Park S.H."/>
            <person name="Kang S.W."/>
            <person name="Park J.E."/>
            <person name="Oh B.S."/>
            <person name="Yu S.Y."/>
            <person name="Choi S.H."/>
            <person name="Lee D.H."/>
            <person name="Yoon H."/>
            <person name="Kim B."/>
            <person name="Yang S.J."/>
            <person name="Lee J.S."/>
        </authorList>
    </citation>
    <scope>NUCLEOTIDE SEQUENCE [LARGE SCALE GENOMIC DNA]</scope>
    <source>
        <strain evidence="14">KCTC 15684</strain>
    </source>
</reference>
<dbReference type="InterPro" id="IPR013825">
    <property type="entry name" value="Topo_IA_cen_sub2"/>
</dbReference>
<dbReference type="InterPro" id="IPR023405">
    <property type="entry name" value="Topo_IA_core_domain"/>
</dbReference>
<feature type="site" description="Interaction with DNA" evidence="10">
    <location>
        <position position="148"/>
    </location>
</feature>
<evidence type="ECO:0000259" key="11">
    <source>
        <dbReference type="PROSITE" id="PS50880"/>
    </source>
</evidence>
<name>A0A391P3V6_9FIRM</name>
<dbReference type="Gene3D" id="3.40.50.140">
    <property type="match status" value="1"/>
</dbReference>
<evidence type="ECO:0000256" key="4">
    <source>
        <dbReference type="ARBA" id="ARBA00022771"/>
    </source>
</evidence>
<dbReference type="Pfam" id="PF01751">
    <property type="entry name" value="Toprim"/>
    <property type="match status" value="1"/>
</dbReference>
<comment type="subunit">
    <text evidence="10">Monomer.</text>
</comment>
<feature type="site" description="Interaction with DNA" evidence="10">
    <location>
        <position position="33"/>
    </location>
</feature>
<dbReference type="Gene3D" id="3.30.65.10">
    <property type="entry name" value="Bacterial Topoisomerase I, domain 1"/>
    <property type="match status" value="2"/>
</dbReference>
<feature type="site" description="Interaction with DNA" evidence="10">
    <location>
        <position position="140"/>
    </location>
</feature>
<dbReference type="PROSITE" id="PS00396">
    <property type="entry name" value="TOPO_IA_1"/>
    <property type="match status" value="1"/>
</dbReference>
<evidence type="ECO:0000256" key="5">
    <source>
        <dbReference type="ARBA" id="ARBA00022833"/>
    </source>
</evidence>
<protein>
    <recommendedName>
        <fullName evidence="10">DNA topoisomerase 1</fullName>
        <ecNumber evidence="10">5.6.2.1</ecNumber>
    </recommendedName>
    <alternativeName>
        <fullName evidence="10">DNA topoisomerase I</fullName>
    </alternativeName>
</protein>
<dbReference type="InterPro" id="IPR003601">
    <property type="entry name" value="Topo_IA_2"/>
</dbReference>
<evidence type="ECO:0000256" key="7">
    <source>
        <dbReference type="ARBA" id="ARBA00023029"/>
    </source>
</evidence>
<feature type="domain" description="Topo IA-type catalytic" evidence="12">
    <location>
        <begin position="129"/>
        <end position="559"/>
    </location>
</feature>
<keyword evidence="7 10" id="KW-0799">Topoisomerase</keyword>
<feature type="site" description="Interaction with DNA" evidence="10">
    <location>
        <position position="139"/>
    </location>
</feature>
<dbReference type="GO" id="GO:0003677">
    <property type="term" value="F:DNA binding"/>
    <property type="evidence" value="ECO:0007669"/>
    <property type="project" value="UniProtKB-KW"/>
</dbReference>
<evidence type="ECO:0000256" key="1">
    <source>
        <dbReference type="ARBA" id="ARBA00000213"/>
    </source>
</evidence>
<evidence type="ECO:0000259" key="12">
    <source>
        <dbReference type="PROSITE" id="PS52039"/>
    </source>
</evidence>
<gene>
    <name evidence="10 13" type="primary">topA</name>
    <name evidence="13" type="ORF">KGMB01110_27410</name>
</gene>
<dbReference type="PROSITE" id="PS52039">
    <property type="entry name" value="TOPO_IA_2"/>
    <property type="match status" value="1"/>
</dbReference>
<dbReference type="Pfam" id="PF01131">
    <property type="entry name" value="Topoisom_bac"/>
    <property type="match status" value="1"/>
</dbReference>
<dbReference type="NCBIfam" id="TIGR01051">
    <property type="entry name" value="topA_bact"/>
    <property type="match status" value="1"/>
</dbReference>
<feature type="site" description="Interaction with DNA" evidence="10">
    <location>
        <position position="491"/>
    </location>
</feature>
<keyword evidence="3" id="KW-0479">Metal-binding</keyword>